<reference evidence="1 2" key="1">
    <citation type="submission" date="2019-10" db="EMBL/GenBank/DDBJ databases">
        <title>Dictyobacter vulcani sp. nov., within the class Ktedonobacteria, isolated from soil of volcanic Mt. Zao.</title>
        <authorList>
            <person name="Zheng Y."/>
            <person name="Wang C.M."/>
            <person name="Sakai Y."/>
            <person name="Abe K."/>
            <person name="Yokota A."/>
            <person name="Yabe S."/>
        </authorList>
    </citation>
    <scope>NUCLEOTIDE SEQUENCE [LARGE SCALE GENOMIC DNA]</scope>
    <source>
        <strain evidence="1 2">W12</strain>
    </source>
</reference>
<dbReference type="AlphaFoldDB" id="A0A5J4KMN6"/>
<gene>
    <name evidence="1" type="ORF">KDW_31650</name>
</gene>
<evidence type="ECO:0000313" key="2">
    <source>
        <dbReference type="Proteomes" id="UP000326912"/>
    </source>
</evidence>
<protein>
    <recommendedName>
        <fullName evidence="3">Transposase</fullName>
    </recommendedName>
</protein>
<keyword evidence="2" id="KW-1185">Reference proteome</keyword>
<evidence type="ECO:0008006" key="3">
    <source>
        <dbReference type="Google" id="ProtNLM"/>
    </source>
</evidence>
<comment type="caution">
    <text evidence="1">The sequence shown here is derived from an EMBL/GenBank/DDBJ whole genome shotgun (WGS) entry which is preliminary data.</text>
</comment>
<organism evidence="1 2">
    <name type="scientific">Dictyobacter vulcani</name>
    <dbReference type="NCBI Taxonomy" id="2607529"/>
    <lineage>
        <taxon>Bacteria</taxon>
        <taxon>Bacillati</taxon>
        <taxon>Chloroflexota</taxon>
        <taxon>Ktedonobacteria</taxon>
        <taxon>Ktedonobacterales</taxon>
        <taxon>Dictyobacteraceae</taxon>
        <taxon>Dictyobacter</taxon>
    </lineage>
</organism>
<accession>A0A5J4KMN6</accession>
<dbReference type="Proteomes" id="UP000326912">
    <property type="component" value="Unassembled WGS sequence"/>
</dbReference>
<dbReference type="EMBL" id="BKZW01000001">
    <property type="protein sequence ID" value="GER89003.1"/>
    <property type="molecule type" value="Genomic_DNA"/>
</dbReference>
<name>A0A5J4KMN6_9CHLR</name>
<evidence type="ECO:0000313" key="1">
    <source>
        <dbReference type="EMBL" id="GER89003.1"/>
    </source>
</evidence>
<sequence length="69" mass="8185">MAEIEISIFQRGCLPRRIDCLATLCRYINTLELKRNREHATISWQFTTNDARDKLQHLYPDLSKNVRAH</sequence>
<proteinExistence type="predicted"/>